<dbReference type="SMART" id="SM00138">
    <property type="entry name" value="MeTrc"/>
    <property type="match status" value="1"/>
</dbReference>
<dbReference type="Proteomes" id="UP001220395">
    <property type="component" value="Chromosome"/>
</dbReference>
<dbReference type="InterPro" id="IPR022642">
    <property type="entry name" value="CheR_C"/>
</dbReference>
<sequence>MDLSADDHAFFARLLEQRTGQQLQPGRRWRLDTALQAVLKSHAIEDVPALVRRLRMGDPVLAEAVAWALLNHETFFFRDQPAFTQLVTAGLPALRELRAAQRRLRIWSAGCSTGQEPYSLAFAFAREPKVWEGWQIDIVATDISPLAIERARAGLYTQFEAQRGLPVQELVTLFEPAGDSWRVCDRMRHKVRFSRHSLFDAPPPGGPFDLVLCRNVLFYFAPDRRRAVFANIASAMAPDGRLMLGAAETVIGQTDDFAVDPEQRGLYRRRDGAEPAMARVA</sequence>
<dbReference type="SUPFAM" id="SSF47757">
    <property type="entry name" value="Chemotaxis receptor methyltransferase CheR, N-terminal domain"/>
    <property type="match status" value="1"/>
</dbReference>
<evidence type="ECO:0000313" key="3">
    <source>
        <dbReference type="Proteomes" id="UP001220395"/>
    </source>
</evidence>
<proteinExistence type="predicted"/>
<name>A0ABY7TNH8_9SPHN</name>
<dbReference type="InterPro" id="IPR050903">
    <property type="entry name" value="Bact_Chemotaxis_MeTrfase"/>
</dbReference>
<dbReference type="RefSeq" id="WP_273689723.1">
    <property type="nucleotide sequence ID" value="NZ_CP117411.1"/>
</dbReference>
<dbReference type="CDD" id="cd02440">
    <property type="entry name" value="AdoMet_MTases"/>
    <property type="match status" value="1"/>
</dbReference>
<gene>
    <name evidence="2" type="ORF">PQ455_04915</name>
</gene>
<accession>A0ABY7TNH8</accession>
<dbReference type="PROSITE" id="PS50123">
    <property type="entry name" value="CHER"/>
    <property type="match status" value="1"/>
</dbReference>
<evidence type="ECO:0000313" key="2">
    <source>
        <dbReference type="EMBL" id="WCT74573.1"/>
    </source>
</evidence>
<dbReference type="Gene3D" id="3.40.50.150">
    <property type="entry name" value="Vaccinia Virus protein VP39"/>
    <property type="match status" value="1"/>
</dbReference>
<dbReference type="EMBL" id="CP117411">
    <property type="protein sequence ID" value="WCT74573.1"/>
    <property type="molecule type" value="Genomic_DNA"/>
</dbReference>
<dbReference type="PRINTS" id="PR00996">
    <property type="entry name" value="CHERMTFRASE"/>
</dbReference>
<organism evidence="2 3">
    <name type="scientific">Sphingomonas naphthae</name>
    <dbReference type="NCBI Taxonomy" id="1813468"/>
    <lineage>
        <taxon>Bacteria</taxon>
        <taxon>Pseudomonadati</taxon>
        <taxon>Pseudomonadota</taxon>
        <taxon>Alphaproteobacteria</taxon>
        <taxon>Sphingomonadales</taxon>
        <taxon>Sphingomonadaceae</taxon>
        <taxon>Sphingomonas</taxon>
    </lineage>
</organism>
<reference evidence="2 3" key="1">
    <citation type="submission" date="2023-02" db="EMBL/GenBank/DDBJ databases">
        <title>Genome sequence of Sphingomonas naphthae.</title>
        <authorList>
            <person name="Kim S."/>
            <person name="Heo J."/>
            <person name="Kwon S.-W."/>
        </authorList>
    </citation>
    <scope>NUCLEOTIDE SEQUENCE [LARGE SCALE GENOMIC DNA]</scope>
    <source>
        <strain evidence="2 3">KACC 18716</strain>
    </source>
</reference>
<feature type="domain" description="CheR-type methyltransferase" evidence="1">
    <location>
        <begin position="1"/>
        <end position="272"/>
    </location>
</feature>
<dbReference type="PANTHER" id="PTHR24422">
    <property type="entry name" value="CHEMOTAXIS PROTEIN METHYLTRANSFERASE"/>
    <property type="match status" value="1"/>
</dbReference>
<keyword evidence="3" id="KW-1185">Reference proteome</keyword>
<dbReference type="InterPro" id="IPR000780">
    <property type="entry name" value="CheR_MeTrfase"/>
</dbReference>
<dbReference type="PANTHER" id="PTHR24422:SF21">
    <property type="entry name" value="CHEMOTAXIS PROTEIN METHYLTRANSFERASE 1"/>
    <property type="match status" value="1"/>
</dbReference>
<dbReference type="InterPro" id="IPR029063">
    <property type="entry name" value="SAM-dependent_MTases_sf"/>
</dbReference>
<protein>
    <submittedName>
        <fullName evidence="2">Protein-glutamate O-methyltransferase CheR</fullName>
    </submittedName>
</protein>
<dbReference type="Pfam" id="PF01739">
    <property type="entry name" value="CheR"/>
    <property type="match status" value="1"/>
</dbReference>
<evidence type="ECO:0000259" key="1">
    <source>
        <dbReference type="PROSITE" id="PS50123"/>
    </source>
</evidence>
<dbReference type="SUPFAM" id="SSF53335">
    <property type="entry name" value="S-adenosyl-L-methionine-dependent methyltransferases"/>
    <property type="match status" value="1"/>
</dbReference>